<dbReference type="GO" id="GO:0005975">
    <property type="term" value="P:carbohydrate metabolic process"/>
    <property type="evidence" value="ECO:0007669"/>
    <property type="project" value="InterPro"/>
</dbReference>
<evidence type="ECO:0000256" key="7">
    <source>
        <dbReference type="RuleBase" id="RU004453"/>
    </source>
</evidence>
<dbReference type="Pfam" id="PF00704">
    <property type="entry name" value="Glyco_hydro_18"/>
    <property type="match status" value="1"/>
</dbReference>
<dbReference type="InterPro" id="IPR050314">
    <property type="entry name" value="Glycosyl_Hydrlase_18"/>
</dbReference>
<comment type="catalytic activity">
    <reaction evidence="1">
        <text>Random endo-hydrolysis of N-acetyl-beta-D-glucosaminide (1-&gt;4)-beta-linkages in chitin and chitodextrins.</text>
        <dbReference type="EC" id="3.2.1.14"/>
    </reaction>
</comment>
<name>A0A3E0DJW9_9BACT</name>
<keyword evidence="4" id="KW-0119">Carbohydrate metabolism</keyword>
<evidence type="ECO:0000256" key="3">
    <source>
        <dbReference type="ARBA" id="ARBA00022801"/>
    </source>
</evidence>
<evidence type="ECO:0000256" key="4">
    <source>
        <dbReference type="ARBA" id="ARBA00023024"/>
    </source>
</evidence>
<dbReference type="CDD" id="cd06548">
    <property type="entry name" value="GH18_chitinase"/>
    <property type="match status" value="1"/>
</dbReference>
<dbReference type="PROSITE" id="PS51257">
    <property type="entry name" value="PROKAR_LIPOPROTEIN"/>
    <property type="match status" value="1"/>
</dbReference>
<dbReference type="InterPro" id="IPR029070">
    <property type="entry name" value="Chitinase_insertion_sf"/>
</dbReference>
<dbReference type="SMART" id="SM00636">
    <property type="entry name" value="Glyco_18"/>
    <property type="match status" value="1"/>
</dbReference>
<dbReference type="InterPro" id="IPR001579">
    <property type="entry name" value="Glyco_hydro_18_chit_AS"/>
</dbReference>
<dbReference type="InterPro" id="IPR001223">
    <property type="entry name" value="Glyco_hydro18_cat"/>
</dbReference>
<dbReference type="InterPro" id="IPR017853">
    <property type="entry name" value="GH"/>
</dbReference>
<dbReference type="SUPFAM" id="SSF54556">
    <property type="entry name" value="Chitinase insertion domain"/>
    <property type="match status" value="1"/>
</dbReference>
<accession>A0A3E0DJW9</accession>
<keyword evidence="11" id="KW-1185">Reference proteome</keyword>
<keyword evidence="8" id="KW-0732">Signal</keyword>
<reference evidence="10 11" key="1">
    <citation type="submission" date="2018-08" db="EMBL/GenBank/DDBJ databases">
        <title>Genomic Encyclopedia of Archaeal and Bacterial Type Strains, Phase II (KMG-II): from individual species to whole genera.</title>
        <authorList>
            <person name="Goeker M."/>
        </authorList>
    </citation>
    <scope>NUCLEOTIDE SEQUENCE [LARGE SCALE GENOMIC DNA]</scope>
    <source>
        <strain evidence="10 11">DSM 15986</strain>
    </source>
</reference>
<evidence type="ECO:0000313" key="11">
    <source>
        <dbReference type="Proteomes" id="UP000256405"/>
    </source>
</evidence>
<dbReference type="GO" id="GO:0006032">
    <property type="term" value="P:chitin catabolic process"/>
    <property type="evidence" value="ECO:0007669"/>
    <property type="project" value="UniProtKB-KW"/>
</dbReference>
<protein>
    <recommendedName>
        <fullName evidence="2">chitinase</fullName>
        <ecNumber evidence="2">3.2.1.14</ecNumber>
    </recommendedName>
</protein>
<organism evidence="10 11">
    <name type="scientific">Algoriphagus antarcticus</name>
    <dbReference type="NCBI Taxonomy" id="238540"/>
    <lineage>
        <taxon>Bacteria</taxon>
        <taxon>Pseudomonadati</taxon>
        <taxon>Bacteroidota</taxon>
        <taxon>Cytophagia</taxon>
        <taxon>Cytophagales</taxon>
        <taxon>Cyclobacteriaceae</taxon>
        <taxon>Algoriphagus</taxon>
    </lineage>
</organism>
<dbReference type="Gene3D" id="3.10.50.10">
    <property type="match status" value="1"/>
</dbReference>
<sequence>MKIKLTRKTSTLPQLLILIFMLSCSPQSKQSEESINTDSSAEPVIMAYYVAERTYEPEKIPVEKLSHIIYSFTNVIDGEMKFRNPEAAGPKIEALVKQKERNPDLKVMIACGGWGADGFSDMALTEESRAKFINSAADFIKKYQLDGMDMDWEYPGISGAGTMSRPEDTQNFTALMKGLREMLDTFDSPKILTFASAGWKRYYDFVDMGEVMKYADYTNVMTYDQVSGVSIYTGHHTPLGDVSSEDIAGTPFHDHLDSLYQNGESPDPDPRSAQKIVDFLIKKGVNPNQIVIGSAFYGRVWKGVPPINNGLYQLSGGLQIGWMSYHRIRESYEQDQNFQRFWDEKAQAPYLYNSKDRLMVSYDDTVSVALKTKYAMEKGLGGIMFWELGNDTKEEGSLLDAIYKAAYE</sequence>
<evidence type="ECO:0000259" key="9">
    <source>
        <dbReference type="PROSITE" id="PS51910"/>
    </source>
</evidence>
<dbReference type="Gene3D" id="3.20.20.80">
    <property type="entry name" value="Glycosidases"/>
    <property type="match status" value="1"/>
</dbReference>
<evidence type="ECO:0000256" key="5">
    <source>
        <dbReference type="ARBA" id="ARBA00023295"/>
    </source>
</evidence>
<feature type="chain" id="PRO_5017830820" description="chitinase" evidence="8">
    <location>
        <begin position="31"/>
        <end position="408"/>
    </location>
</feature>
<comment type="similarity">
    <text evidence="7">Belongs to the glycosyl hydrolase 18 family.</text>
</comment>
<dbReference type="GO" id="GO:0008061">
    <property type="term" value="F:chitin binding"/>
    <property type="evidence" value="ECO:0007669"/>
    <property type="project" value="InterPro"/>
</dbReference>
<dbReference type="PANTHER" id="PTHR11177:SF317">
    <property type="entry name" value="CHITINASE 12-RELATED"/>
    <property type="match status" value="1"/>
</dbReference>
<keyword evidence="3 6" id="KW-0378">Hydrolase</keyword>
<dbReference type="RefSeq" id="WP_240510939.1">
    <property type="nucleotide sequence ID" value="NZ_MSSW01000044.1"/>
</dbReference>
<dbReference type="SUPFAM" id="SSF51445">
    <property type="entry name" value="(Trans)glycosidases"/>
    <property type="match status" value="1"/>
</dbReference>
<dbReference type="EMBL" id="QUNF01000019">
    <property type="protein sequence ID" value="REG83048.1"/>
    <property type="molecule type" value="Genomic_DNA"/>
</dbReference>
<dbReference type="EC" id="3.2.1.14" evidence="2"/>
<feature type="signal peptide" evidence="8">
    <location>
        <begin position="1"/>
        <end position="30"/>
    </location>
</feature>
<proteinExistence type="inferred from homology"/>
<evidence type="ECO:0000256" key="1">
    <source>
        <dbReference type="ARBA" id="ARBA00000822"/>
    </source>
</evidence>
<comment type="caution">
    <text evidence="10">The sequence shown here is derived from an EMBL/GenBank/DDBJ whole genome shotgun (WGS) entry which is preliminary data.</text>
</comment>
<dbReference type="PROSITE" id="PS01095">
    <property type="entry name" value="GH18_1"/>
    <property type="match status" value="1"/>
</dbReference>
<dbReference type="InterPro" id="IPR011583">
    <property type="entry name" value="Chitinase_II/V-like_cat"/>
</dbReference>
<dbReference type="PANTHER" id="PTHR11177">
    <property type="entry name" value="CHITINASE"/>
    <property type="match status" value="1"/>
</dbReference>
<dbReference type="PROSITE" id="PS51910">
    <property type="entry name" value="GH18_2"/>
    <property type="match status" value="1"/>
</dbReference>
<gene>
    <name evidence="10" type="ORF">C8N25_11912</name>
</gene>
<keyword evidence="4" id="KW-0146">Chitin degradation</keyword>
<dbReference type="AlphaFoldDB" id="A0A3E0DJW9"/>
<evidence type="ECO:0000256" key="6">
    <source>
        <dbReference type="RuleBase" id="RU000489"/>
    </source>
</evidence>
<evidence type="ECO:0000313" key="10">
    <source>
        <dbReference type="EMBL" id="REG83048.1"/>
    </source>
</evidence>
<dbReference type="Proteomes" id="UP000256405">
    <property type="component" value="Unassembled WGS sequence"/>
</dbReference>
<feature type="domain" description="GH18" evidence="9">
    <location>
        <begin position="43"/>
        <end position="408"/>
    </location>
</feature>
<keyword evidence="5 6" id="KW-0326">Glycosidase</keyword>
<evidence type="ECO:0000256" key="8">
    <source>
        <dbReference type="SAM" id="SignalP"/>
    </source>
</evidence>
<evidence type="ECO:0000256" key="2">
    <source>
        <dbReference type="ARBA" id="ARBA00012729"/>
    </source>
</evidence>
<dbReference type="GO" id="GO:0008843">
    <property type="term" value="F:endochitinase activity"/>
    <property type="evidence" value="ECO:0007669"/>
    <property type="project" value="UniProtKB-EC"/>
</dbReference>
<keyword evidence="4" id="KW-0624">Polysaccharide degradation</keyword>